<dbReference type="PANTHER" id="PTHR43857:SF1">
    <property type="entry name" value="YJGH FAMILY PROTEIN"/>
    <property type="match status" value="1"/>
</dbReference>
<keyword evidence="2" id="KW-1185">Reference proteome</keyword>
<dbReference type="Pfam" id="PF01042">
    <property type="entry name" value="Ribonuc_L-PSP"/>
    <property type="match status" value="1"/>
</dbReference>
<accession>A0A327LDW4</accession>
<dbReference type="InterPro" id="IPR006175">
    <property type="entry name" value="YjgF/YER057c/UK114"/>
</dbReference>
<organism evidence="1 2">
    <name type="scientific">Rhodoplanes roseus</name>
    <dbReference type="NCBI Taxonomy" id="29409"/>
    <lineage>
        <taxon>Bacteria</taxon>
        <taxon>Pseudomonadati</taxon>
        <taxon>Pseudomonadota</taxon>
        <taxon>Alphaproteobacteria</taxon>
        <taxon>Hyphomicrobiales</taxon>
        <taxon>Nitrobacteraceae</taxon>
        <taxon>Rhodoplanes</taxon>
    </lineage>
</organism>
<reference evidence="1 2" key="1">
    <citation type="submission" date="2017-07" db="EMBL/GenBank/DDBJ databases">
        <title>Draft Genome Sequences of Select Purple Nonsulfur Bacteria.</title>
        <authorList>
            <person name="Lasarre B."/>
            <person name="Mckinlay J.B."/>
        </authorList>
    </citation>
    <scope>NUCLEOTIDE SEQUENCE [LARGE SCALE GENOMIC DNA]</scope>
    <source>
        <strain evidence="1 2">DSM 5909</strain>
    </source>
</reference>
<gene>
    <name evidence="1" type="ORF">CH341_00730</name>
</gene>
<dbReference type="EMBL" id="NPEX01000003">
    <property type="protein sequence ID" value="RAI45998.1"/>
    <property type="molecule type" value="Genomic_DNA"/>
</dbReference>
<sequence>MATITRTSPKDIHAPFSNYSHTVSVEGATRLVFCAGQVAADPSGQVLPPDDFTAQSKLVMSNLEKALAAGGAGFADVTKVTIYVCNPHDVPKARAILRDWFGPNPPASTLCVLRGLANPNFLLEVEAIAAV</sequence>
<dbReference type="PANTHER" id="PTHR43857">
    <property type="entry name" value="BLR7761 PROTEIN"/>
    <property type="match status" value="1"/>
</dbReference>
<dbReference type="OrthoDB" id="9799840at2"/>
<proteinExistence type="predicted"/>
<protein>
    <recommendedName>
        <fullName evidence="3">Enamine deaminase RidA</fullName>
    </recommendedName>
</protein>
<dbReference type="Proteomes" id="UP000249130">
    <property type="component" value="Unassembled WGS sequence"/>
</dbReference>
<dbReference type="SUPFAM" id="SSF55298">
    <property type="entry name" value="YjgF-like"/>
    <property type="match status" value="1"/>
</dbReference>
<comment type="caution">
    <text evidence="1">The sequence shown here is derived from an EMBL/GenBank/DDBJ whole genome shotgun (WGS) entry which is preliminary data.</text>
</comment>
<dbReference type="CDD" id="cd00448">
    <property type="entry name" value="YjgF_YER057c_UK114_family"/>
    <property type="match status" value="1"/>
</dbReference>
<dbReference type="InterPro" id="IPR035959">
    <property type="entry name" value="RutC-like_sf"/>
</dbReference>
<evidence type="ECO:0000313" key="2">
    <source>
        <dbReference type="Proteomes" id="UP000249130"/>
    </source>
</evidence>
<dbReference type="RefSeq" id="WP_111417127.1">
    <property type="nucleotide sequence ID" value="NZ_NPEX01000003.1"/>
</dbReference>
<evidence type="ECO:0008006" key="3">
    <source>
        <dbReference type="Google" id="ProtNLM"/>
    </source>
</evidence>
<evidence type="ECO:0000313" key="1">
    <source>
        <dbReference type="EMBL" id="RAI45998.1"/>
    </source>
</evidence>
<name>A0A327LDW4_9BRAD</name>
<dbReference type="Gene3D" id="3.30.1330.40">
    <property type="entry name" value="RutC-like"/>
    <property type="match status" value="1"/>
</dbReference>
<dbReference type="AlphaFoldDB" id="A0A327LDW4"/>